<dbReference type="Pfam" id="PF23445">
    <property type="entry name" value="WHD_SNRNP200"/>
    <property type="match status" value="2"/>
</dbReference>
<dbReference type="InterPro" id="IPR050474">
    <property type="entry name" value="Hel308_SKI2-like"/>
</dbReference>
<dbReference type="FunFam" id="2.60.40.150:FF:000004">
    <property type="entry name" value="RNA helicase, activating signal cointegrator 1"/>
    <property type="match status" value="1"/>
</dbReference>
<dbReference type="PROSITE" id="PS51192">
    <property type="entry name" value="HELICASE_ATP_BIND_1"/>
    <property type="match status" value="2"/>
</dbReference>
<evidence type="ECO:0000256" key="9">
    <source>
        <dbReference type="ARBA" id="ARBA00055371"/>
    </source>
</evidence>
<dbReference type="Pfam" id="PF02889">
    <property type="entry name" value="Sec63"/>
    <property type="match status" value="2"/>
</dbReference>
<dbReference type="FunFam" id="1.10.10.10:FF:000012">
    <property type="entry name" value="U5 small nuclear ribonucleoprotein helicase"/>
    <property type="match status" value="1"/>
</dbReference>
<evidence type="ECO:0000256" key="5">
    <source>
        <dbReference type="ARBA" id="ARBA00022806"/>
    </source>
</evidence>
<dbReference type="InterPro" id="IPR003593">
    <property type="entry name" value="AAA+_ATPase"/>
</dbReference>
<dbReference type="GO" id="GO:0005681">
    <property type="term" value="C:spliceosomal complex"/>
    <property type="evidence" value="ECO:0007669"/>
    <property type="project" value="UniProtKB-KW"/>
</dbReference>
<dbReference type="Pfam" id="PF00270">
    <property type="entry name" value="DEAD"/>
    <property type="match status" value="2"/>
</dbReference>
<dbReference type="SMART" id="SM00382">
    <property type="entry name" value="AAA"/>
    <property type="match status" value="2"/>
</dbReference>
<evidence type="ECO:0000259" key="11">
    <source>
        <dbReference type="PROSITE" id="PS51192"/>
    </source>
</evidence>
<dbReference type="EMBL" id="JAAWWB010000029">
    <property type="protein sequence ID" value="KAG6746915.1"/>
    <property type="molecule type" value="Genomic_DNA"/>
</dbReference>
<keyword evidence="4" id="KW-0378">Hydrolase</keyword>
<name>A0A8X8CA94_POPTO</name>
<feature type="compositionally biased region" description="Basic and acidic residues" evidence="10">
    <location>
        <begin position="324"/>
        <end position="349"/>
    </location>
</feature>
<evidence type="ECO:0000313" key="13">
    <source>
        <dbReference type="EMBL" id="KAG6746915.1"/>
    </source>
</evidence>
<keyword evidence="2" id="KW-0507">mRNA processing</keyword>
<evidence type="ECO:0000256" key="10">
    <source>
        <dbReference type="SAM" id="MobiDB-lite"/>
    </source>
</evidence>
<dbReference type="FunFam" id="3.40.50.300:FF:000062">
    <property type="entry name" value="U5 small nuclear ribonucleoprotein helicase"/>
    <property type="match status" value="1"/>
</dbReference>
<dbReference type="InterPro" id="IPR001650">
    <property type="entry name" value="Helicase_C-like"/>
</dbReference>
<proteinExistence type="predicted"/>
<dbReference type="GO" id="GO:0003676">
    <property type="term" value="F:nucleic acid binding"/>
    <property type="evidence" value="ECO:0007669"/>
    <property type="project" value="InterPro"/>
</dbReference>
<evidence type="ECO:0000256" key="4">
    <source>
        <dbReference type="ARBA" id="ARBA00022801"/>
    </source>
</evidence>
<comment type="catalytic activity">
    <reaction evidence="8">
        <text>ATP + H2O = ADP + phosphate + H(+)</text>
        <dbReference type="Rhea" id="RHEA:13065"/>
        <dbReference type="ChEBI" id="CHEBI:15377"/>
        <dbReference type="ChEBI" id="CHEBI:15378"/>
        <dbReference type="ChEBI" id="CHEBI:30616"/>
        <dbReference type="ChEBI" id="CHEBI:43474"/>
        <dbReference type="ChEBI" id="CHEBI:456216"/>
        <dbReference type="EC" id="3.6.4.13"/>
    </reaction>
</comment>
<feature type="compositionally biased region" description="Polar residues" evidence="10">
    <location>
        <begin position="304"/>
        <end position="323"/>
    </location>
</feature>
<comment type="caution">
    <text evidence="13">The sequence shown here is derived from an EMBL/GenBank/DDBJ whole genome shotgun (WGS) entry which is preliminary data.</text>
</comment>
<dbReference type="CDD" id="cd18022">
    <property type="entry name" value="DEXHc_ASCC3_2"/>
    <property type="match status" value="1"/>
</dbReference>
<gene>
    <name evidence="13" type="ORF">POTOM_049291</name>
</gene>
<dbReference type="GO" id="GO:0005524">
    <property type="term" value="F:ATP binding"/>
    <property type="evidence" value="ECO:0007669"/>
    <property type="project" value="UniProtKB-KW"/>
</dbReference>
<dbReference type="SMART" id="SM00490">
    <property type="entry name" value="HELICc"/>
    <property type="match status" value="2"/>
</dbReference>
<sequence>MQLPRLTSSLRSPFDIDQAYLQRKVILQNYLKKPNNTANSLHESELARKILDGWEEASTEVRQAYRQFIGGVVELIDGEVQSEEFREVALNVYRIFGEEESADSNFTQKKSKLQKLIGHAVSDARLQKVAALSQRLYGLQPRNSGAAIIVESHVIGSGDDLEFGADLAFQAPARFLVDTSLEDGEMLGEESAAPLSMFHDGWYDHGDPGQNHSTTDGGNFDLSWLRDACDQIVGESTSQLSQDDLPMAICRVLDSDKPGEEIASDLLDLVGDGAFEIVQDLLLHRKELVDAIHRGLSLLKSDKTASNTQSRMPSYGTQVTIQTESEKQIDKLRRKEEKRNRRGTEHGVESDVSVASFSSLLQASERKNPFDNLIGSGPGPHSLSVTALPQGTVRKHYKGYEEVIIPPTPTTEMKPGEKLDYSMDAMEKALCTCRLENWDLLQERAVVKDLEAFYGWIEIKELDDFAQAAFHGYKSLNRIQSWIFQTVYYTNENILVCAPTGAGKTNIAMISVLHEIGQHFKDGYLHKDDFKIVYVAPMKALAAEVTSTFSHRLSPLNMTVRELTGDMQLSKSELEETQMIVTTPEKWDVITRKSSDMSLSMLVKLLIIDEVHLLNDDRGPVIEALVARTLRQVESTQTMIRIVGLSATLPNYLEVAQFLRVSPETGLFFFDSSYRPVPLAQQYIGISEQNFAARNDLLNEICYKKVVDSLKQGHQAMVFVHSRKDTAKTAEKLVELARNNEDLELFRNDEHPQFALFKKEVMKSRNKDLVELFGSGVGVHHAGMLRADRGLTERLFSGGLLKVLVCTATLAWGVNLPAHTVVIKGTQLYDPKAGGWRDLGMLDVMQIFGRAGRPQFDKSGEGIIITSHDKLAYYLRLLTSQLPIESQFISSLKDNLNAEVALGTVTNVKEACAWLGYTYLFIRMRQNPLAYGIGWDEDAFSLPLKITNETSQGMQDILIGCSGTGYRIKLEQYMAGDITTKGELNFTDFDGRLDTTTFSNWLSAIEEYFDCHLHIGGEHEELNQDVEGEENIEDSVYNDDDLADLDVDTSLTMVIEDPSLSLKQRALVTDAARALDKAKMMRFDEKSGNFYCTELGRIASHFYIQYSSVETYNELLRRHMNDSEVIDMVAHSSEFENIVVREEEQNELEMLLRSSCPLEVRGGPSNKHGKISILIQLYISRGSIDTFSLVSDASYISASLARIMRALFEICLRRGWSEMSLFMLEYCKAVDRQIWPHQHPLRQFDKDLSAEILRKLEERGYDLDHLQEMEEKDIGTLIRYAPGGRVIFLYGVMFYILDLLIIPEFIWKDRFHGAAQRWWILVEDSENDHIYHSELLTLTKRMIRGEPHKLSFTVPIFEPHPPQYYIRAVSDSWLHAESFYTISFHNLALPEARTSHTELLDLKPLPVTSLGNNTYEALYSFSHFNPIQTQIFHILYHSDNNVLLGAPTGSGKTIAAELAMLRLFNTQPDMKVIYIAPLKAIVRERMNDWRKHLVSQLGKQMVEMTGDYTPDLMALLSADIIISTPEKWDGISRNWHSRSYVTKVGLVILDEIHLLGADRGPILEVIVSRMRYISSQTERAVRFVGLSTALANASDLADWLGVGEIGLFNFKPSVRPVPLEVHIQASTSYWKQNHTLQTKCCVKSWKGCQEEATILLCGQANNLGYPGKYYCPRMNSMNKPAYAAICTHSPTKPVIIFVSSRRQTRLTALDLIQFAASDEHPRQFLTMTEEVLQMVLSQVTDQNLRHTLQFGIGLHHAGLNERDRSLVEELFANNKIQVLVCTSTLAWGVNLPAHLVIIKGTEYYDGKAKRYADFPITDILQMMGRAGRPQYDQHGKAVILVHEPKKSFYKKFLYEPFPVESSLREQLHEHINAEIVTGTICHKEDAMHYLTWTYLFRRLISHKSLLQMVNPAYYGLENAEAETLNSYLSRLVQTTFEDLEDSGCIKMDGENVESMVLGTIASQYYLSYMTVSMFGSNIGPDTSLEMFLHILSGASEYDELPVRHNEENYNEALSGRVRYMVDKNGLDDPHVKANLLFQAHFSQLELPISDYVTDLKSVLDQSIRIIQAMIDICANSGWLSASVNCMHLMQMVMQGLWFDKDSSLWMLPCMNEDLLQSLRKRGISTVQQLLDLPGAPLQAMIGNFPASRFYQDLQNFPCIRMKLRVEKKDIDGRKSLSLKIKLEKTNRKQNRSRAFTPRFPKLKDEAWWLVLGNTSTSELYALKRVSFTDHLVTHMELPSTLTSVQGMKLMLVSDCYIGFEQEHSVEELIKSQQTEAGD</sequence>
<feature type="region of interest" description="Disordered" evidence="10">
    <location>
        <begin position="303"/>
        <end position="350"/>
    </location>
</feature>
<dbReference type="InterPro" id="IPR011545">
    <property type="entry name" value="DEAD/DEAH_box_helicase_dom"/>
</dbReference>
<dbReference type="Pfam" id="PF00271">
    <property type="entry name" value="Helicase_C"/>
    <property type="match status" value="2"/>
</dbReference>
<dbReference type="SMART" id="SM00487">
    <property type="entry name" value="DEXDc"/>
    <property type="match status" value="2"/>
</dbReference>
<dbReference type="CDD" id="cd18795">
    <property type="entry name" value="SF2_C_Ski2"/>
    <property type="match status" value="2"/>
</dbReference>
<evidence type="ECO:0000256" key="6">
    <source>
        <dbReference type="ARBA" id="ARBA00022840"/>
    </source>
</evidence>
<dbReference type="FunFam" id="2.60.40.150:FF:000207">
    <property type="entry name" value="DExH-box ATP-dependent RNA helicase DExH14"/>
    <property type="match status" value="1"/>
</dbReference>
<feature type="domain" description="Helicase C-terminal" evidence="12">
    <location>
        <begin position="702"/>
        <end position="900"/>
    </location>
</feature>
<dbReference type="PANTHER" id="PTHR47961:SF13">
    <property type="entry name" value="ACTIVATING SIGNAL COINTEGRATOR 1 COMPLEX SUBUNIT 3"/>
    <property type="match status" value="1"/>
</dbReference>
<dbReference type="GO" id="GO:0008380">
    <property type="term" value="P:RNA splicing"/>
    <property type="evidence" value="ECO:0007669"/>
    <property type="project" value="UniProtKB-KW"/>
</dbReference>
<evidence type="ECO:0000259" key="12">
    <source>
        <dbReference type="PROSITE" id="PS51194"/>
    </source>
</evidence>
<dbReference type="OrthoDB" id="5575at2759"/>
<dbReference type="PROSITE" id="PS51194">
    <property type="entry name" value="HELICASE_CTER"/>
    <property type="match status" value="2"/>
</dbReference>
<reference evidence="13" key="1">
    <citation type="journal article" date="2020" name="bioRxiv">
        <title>Hybrid origin of Populus tomentosa Carr. identified through genome sequencing and phylogenomic analysis.</title>
        <authorList>
            <person name="An X."/>
            <person name="Gao K."/>
            <person name="Chen Z."/>
            <person name="Li J."/>
            <person name="Yang X."/>
            <person name="Yang X."/>
            <person name="Zhou J."/>
            <person name="Guo T."/>
            <person name="Zhao T."/>
            <person name="Huang S."/>
            <person name="Miao D."/>
            <person name="Khan W.U."/>
            <person name="Rao P."/>
            <person name="Ye M."/>
            <person name="Lei B."/>
            <person name="Liao W."/>
            <person name="Wang J."/>
            <person name="Ji L."/>
            <person name="Li Y."/>
            <person name="Guo B."/>
            <person name="Mustafa N.S."/>
            <person name="Li S."/>
            <person name="Yun Q."/>
            <person name="Keller S.R."/>
            <person name="Mao J."/>
            <person name="Zhang R."/>
            <person name="Strauss S.H."/>
        </authorList>
    </citation>
    <scope>NUCLEOTIDE SEQUENCE</scope>
    <source>
        <strain evidence="13">GM15</strain>
        <tissue evidence="13">Leaf</tissue>
    </source>
</reference>
<organism evidence="13 14">
    <name type="scientific">Populus tomentosa</name>
    <name type="common">Chinese white poplar</name>
    <dbReference type="NCBI Taxonomy" id="118781"/>
    <lineage>
        <taxon>Eukaryota</taxon>
        <taxon>Viridiplantae</taxon>
        <taxon>Streptophyta</taxon>
        <taxon>Embryophyta</taxon>
        <taxon>Tracheophyta</taxon>
        <taxon>Spermatophyta</taxon>
        <taxon>Magnoliopsida</taxon>
        <taxon>eudicotyledons</taxon>
        <taxon>Gunneridae</taxon>
        <taxon>Pentapetalae</taxon>
        <taxon>rosids</taxon>
        <taxon>fabids</taxon>
        <taxon>Malpighiales</taxon>
        <taxon>Salicaceae</taxon>
        <taxon>Saliceae</taxon>
        <taxon>Populus</taxon>
    </lineage>
</organism>
<evidence type="ECO:0000256" key="7">
    <source>
        <dbReference type="ARBA" id="ARBA00023187"/>
    </source>
</evidence>
<feature type="domain" description="Helicase ATP-binding" evidence="11">
    <location>
        <begin position="485"/>
        <end position="667"/>
    </location>
</feature>
<feature type="domain" description="Helicase C-terminal" evidence="12">
    <location>
        <begin position="1720"/>
        <end position="1887"/>
    </location>
</feature>
<dbReference type="FunFam" id="1.10.10.10:FF:000024">
    <property type="entry name" value="U5 small nuclear ribonucleoprotein helicase"/>
    <property type="match status" value="1"/>
</dbReference>
<dbReference type="FunFam" id="1.10.3380.10:FF:000001">
    <property type="entry name" value="U5 small nuclear ribonucleoprotein helicase"/>
    <property type="match status" value="1"/>
</dbReference>
<evidence type="ECO:0000256" key="1">
    <source>
        <dbReference type="ARBA" id="ARBA00012552"/>
    </source>
</evidence>
<dbReference type="FunFam" id="1.10.150.20:FF:000004">
    <property type="entry name" value="U5 small nuclear ribonucleoprotein helicase"/>
    <property type="match status" value="1"/>
</dbReference>
<keyword evidence="2" id="KW-0747">Spliceosome</keyword>
<dbReference type="Pfam" id="PF24557">
    <property type="entry name" value="DExH14_plug"/>
    <property type="match status" value="1"/>
</dbReference>
<dbReference type="PANTHER" id="PTHR47961">
    <property type="entry name" value="DNA POLYMERASE THETA, PUTATIVE (AFU_ORTHOLOGUE AFUA_1G05260)-RELATED"/>
    <property type="match status" value="1"/>
</dbReference>
<evidence type="ECO:0000256" key="2">
    <source>
        <dbReference type="ARBA" id="ARBA00022728"/>
    </source>
</evidence>
<dbReference type="InterPro" id="IPR056379">
    <property type="entry name" value="DExH14_plug"/>
</dbReference>
<dbReference type="SMART" id="SM00973">
    <property type="entry name" value="Sec63"/>
    <property type="match status" value="2"/>
</dbReference>
<dbReference type="FunFam" id="1.10.3380.10:FF:000002">
    <property type="entry name" value="Activating signal cointegrator 1 complex subunit 3"/>
    <property type="match status" value="1"/>
</dbReference>
<keyword evidence="3" id="KW-0547">Nucleotide-binding</keyword>
<dbReference type="FunFam" id="3.40.50.300:FF:000231">
    <property type="entry name" value="Activating signal cointegrator 1 complex subunit 3"/>
    <property type="match status" value="1"/>
</dbReference>
<protein>
    <recommendedName>
        <fullName evidence="1">RNA helicase</fullName>
        <ecNumber evidence="1">3.6.4.13</ecNumber>
    </recommendedName>
</protein>
<keyword evidence="14" id="KW-1185">Reference proteome</keyword>
<dbReference type="InterPro" id="IPR014001">
    <property type="entry name" value="Helicase_ATP-bd"/>
</dbReference>
<dbReference type="GO" id="GO:0016787">
    <property type="term" value="F:hydrolase activity"/>
    <property type="evidence" value="ECO:0007669"/>
    <property type="project" value="UniProtKB-KW"/>
</dbReference>
<keyword evidence="7" id="KW-0508">mRNA splicing</keyword>
<dbReference type="FunFam" id="3.40.50.300:FF:000102">
    <property type="entry name" value="RNA helicase, activating signal cointegrator 1"/>
    <property type="match status" value="1"/>
</dbReference>
<dbReference type="CDD" id="cd18020">
    <property type="entry name" value="DEXHc_ASCC3_1"/>
    <property type="match status" value="1"/>
</dbReference>
<keyword evidence="5" id="KW-0347">Helicase</keyword>
<dbReference type="EC" id="3.6.4.13" evidence="1"/>
<evidence type="ECO:0000256" key="8">
    <source>
        <dbReference type="ARBA" id="ARBA00047984"/>
    </source>
</evidence>
<evidence type="ECO:0000256" key="3">
    <source>
        <dbReference type="ARBA" id="ARBA00022741"/>
    </source>
</evidence>
<comment type="function">
    <text evidence="9">RNA helicase that plays an essential role in pre-mRNA splicing as component of the U5 snRNP and U4/U6-U5 tri-snRNP complexes. Involved in spliceosome assembly, activation and disassembly.</text>
</comment>
<dbReference type="Proteomes" id="UP000886885">
    <property type="component" value="Chromosome 15A"/>
</dbReference>
<dbReference type="InterPro" id="IPR057842">
    <property type="entry name" value="WH_MER3"/>
</dbReference>
<dbReference type="GO" id="GO:0003724">
    <property type="term" value="F:RNA helicase activity"/>
    <property type="evidence" value="ECO:0007669"/>
    <property type="project" value="UniProtKB-EC"/>
</dbReference>
<dbReference type="FunFam" id="3.40.50.300:FF:000198">
    <property type="entry name" value="Activating signal cointegrator 1 complex subunit"/>
    <property type="match status" value="1"/>
</dbReference>
<keyword evidence="6" id="KW-0067">ATP-binding</keyword>
<accession>A0A8X8CA94</accession>
<evidence type="ECO:0000313" key="14">
    <source>
        <dbReference type="Proteomes" id="UP000886885"/>
    </source>
</evidence>
<dbReference type="PIRSF" id="PIRSF039073">
    <property type="entry name" value="BRR2"/>
    <property type="match status" value="1"/>
</dbReference>
<dbReference type="InterPro" id="IPR004179">
    <property type="entry name" value="Sec63-dom"/>
</dbReference>
<feature type="domain" description="Helicase ATP-binding" evidence="11">
    <location>
        <begin position="1433"/>
        <end position="1608"/>
    </location>
</feature>